<feature type="region of interest" description="Disordered" evidence="1">
    <location>
        <begin position="1640"/>
        <end position="1685"/>
    </location>
</feature>
<dbReference type="SMART" id="SM01026">
    <property type="entry name" value="Beach"/>
    <property type="match status" value="1"/>
</dbReference>
<feature type="domain" description="BEACH" evidence="2">
    <location>
        <begin position="1909"/>
        <end position="2080"/>
    </location>
</feature>
<feature type="compositionally biased region" description="Low complexity" evidence="1">
    <location>
        <begin position="1664"/>
        <end position="1685"/>
    </location>
</feature>
<dbReference type="GeneID" id="94835724"/>
<organism evidence="3 4">
    <name type="scientific">Tritrichomonas foetus</name>
    <dbReference type="NCBI Taxonomy" id="1144522"/>
    <lineage>
        <taxon>Eukaryota</taxon>
        <taxon>Metamonada</taxon>
        <taxon>Parabasalia</taxon>
        <taxon>Tritrichomonadida</taxon>
        <taxon>Tritrichomonadidae</taxon>
        <taxon>Tritrichomonas</taxon>
    </lineage>
</organism>
<dbReference type="RefSeq" id="XP_068363967.1">
    <property type="nucleotide sequence ID" value="XM_068501020.1"/>
</dbReference>
<accession>A0A1J4KHE2</accession>
<dbReference type="InterPro" id="IPR011047">
    <property type="entry name" value="Quinoprotein_ADH-like_sf"/>
</dbReference>
<dbReference type="SUPFAM" id="SSF50998">
    <property type="entry name" value="Quinoprotein alcohol dehydrogenase-like"/>
    <property type="match status" value="1"/>
</dbReference>
<gene>
    <name evidence="3" type="ORF">TRFO_19816</name>
</gene>
<reference evidence="3" key="1">
    <citation type="submission" date="2016-10" db="EMBL/GenBank/DDBJ databases">
        <authorList>
            <person name="Benchimol M."/>
            <person name="Almeida L.G."/>
            <person name="Vasconcelos A.T."/>
            <person name="Perreira-Neves A."/>
            <person name="Rosa I.A."/>
            <person name="Tasca T."/>
            <person name="Bogo M.R."/>
            <person name="de Souza W."/>
        </authorList>
    </citation>
    <scope>NUCLEOTIDE SEQUENCE [LARGE SCALE GENOMIC DNA]</scope>
    <source>
        <strain evidence="3">K</strain>
    </source>
</reference>
<evidence type="ECO:0000313" key="4">
    <source>
        <dbReference type="Proteomes" id="UP000179807"/>
    </source>
</evidence>
<evidence type="ECO:0000313" key="3">
    <source>
        <dbReference type="EMBL" id="OHT10831.1"/>
    </source>
</evidence>
<dbReference type="Gene3D" id="1.10.1540.10">
    <property type="entry name" value="BEACH domain"/>
    <property type="match status" value="2"/>
</dbReference>
<dbReference type="PANTHER" id="PTHR13743">
    <property type="entry name" value="BEIGE/BEACH-RELATED"/>
    <property type="match status" value="1"/>
</dbReference>
<comment type="caution">
    <text evidence="3">The sequence shown here is derived from an EMBL/GenBank/DDBJ whole genome shotgun (WGS) entry which is preliminary data.</text>
</comment>
<proteinExistence type="predicted"/>
<dbReference type="OrthoDB" id="10673038at2759"/>
<dbReference type="Pfam" id="PF02138">
    <property type="entry name" value="Beach"/>
    <property type="match status" value="2"/>
</dbReference>
<dbReference type="EMBL" id="MLAK01000601">
    <property type="protein sequence ID" value="OHT10831.1"/>
    <property type="molecule type" value="Genomic_DNA"/>
</dbReference>
<evidence type="ECO:0000259" key="2">
    <source>
        <dbReference type="SMART" id="SM01026"/>
    </source>
</evidence>
<dbReference type="InterPro" id="IPR036372">
    <property type="entry name" value="BEACH_dom_sf"/>
</dbReference>
<feature type="region of interest" description="Disordered" evidence="1">
    <location>
        <begin position="2001"/>
        <end position="2021"/>
    </location>
</feature>
<name>A0A1J4KHE2_9EUKA</name>
<dbReference type="InterPro" id="IPR050865">
    <property type="entry name" value="BEACH_Domain"/>
</dbReference>
<evidence type="ECO:0000256" key="1">
    <source>
        <dbReference type="SAM" id="MobiDB-lite"/>
    </source>
</evidence>
<dbReference type="InterPro" id="IPR015943">
    <property type="entry name" value="WD40/YVTN_repeat-like_dom_sf"/>
</dbReference>
<dbReference type="InterPro" id="IPR000409">
    <property type="entry name" value="BEACH_dom"/>
</dbReference>
<sequence>MIKAFFGSKQTTAVPSSYIDLVTFRSKTPINAESLNSNELKLISAIPSLENKDLAKLHKMKTLNDILKITAPKLVYDSQILSTLISKAGSQTSDAYAIIVCYQIFLWLFDQKKSVKETNIELFLNSLIKITIVNNYGVSQLQLIINYLFGEILNIIVNIPNFQWSDQLYKLFISYFKNNLTLDSSNFQNFAVIMKQILGHGSEPLVESCLTLIDNLIVQNASILNSPDNGILVGLIQPHIQALRPISLHILAHLAAKSTTVARNISESFIIIASSFLNVALKQNFHTITIPDDNDPVISEVSSGSQINYQFLDDFEFVPYFTQPPFEFYNNNIPCSNLVTIETKDICKSISICLKGANKEYKKQFETTFLHNIGAISNSGSAAFGELTAAFLLLFDDFASSDSFQDDTIPMLVNTNIFHKLLHVFHEEPLDKCINSFREALLEHIYRFCPNNIHNLLKQIESKKFVYIEFLTRILNHVDWFPLNTLGTNQFYITLMKLSKELQNMNMKDPNSTIIKKARNSLFIFMTNLALDQQASPYYISSQAFSLGYLVLIFESSLTNDVLFTIRNSIAKMKPEHVNQDTFAHVIQFLRNTINSCRTKCHLEKYQILARNIATEISTAIAHNCSFSIYFSQIIIPFLKNIQTFPDETILSSMLRMLTIYATVKNNYELNGSTMNQLYLSINKVNGQNPSVYTENMLFCLLRGCLCTQSDSPFLISTPSVLPLILAAFGQSNKAMHIIELIKNLCEYSDYNKVMCHIGDVDLILLKYICSRNDEKPIVYRGCEFSMHFEKEDIFNTIIPLISLISTAKSNSSDAHYLIEHLVQETDFELCSFLTRLVSKRHEVPRTLFSLGPDLPQFSIDGIVASDLENGLTISFLLYIDRECFKESNSNVSLLSIYDSNNEEFSLYVNQVTLYAKHEGESTKETVHLVKNITGGVWNKITICVSFTQEKVQICNYINDKKLSDSELSPFFFANGVLKLVVGGTDNKEEPISEKWYNRQLGKIGNIQIFKNFFEKDEVLEMHKDPLHYSVTPFISSNRITKAAYETVYTFPRDDVASTSLFGRITDIEIHVHNAPPAPLSIVDILEMRRDCNNLCAFFKNITNIAANKNDNENKNEEITQYAIYILDLIRQLFIWSLEAQKQFDQINTILGGLFEHSEILNSCLYYAFYNVMNCISIPSLKKAWFDAFILNTWLWSKCDYNEFMVIIYHYSHILILENTELFETDNYFSSLLNQTMLLFMLGDDGKPETIITEVPLLNSTYTEKAILHCQELFLIFLARIGTINLTDMDIAALFAHVSNWKTKKTLIKLLKLVFDISAKLVTVEGFKDVCIPCLYTLLNYEDIDIIKYTLLILPELSKKNKLNHLIFASQKITSPLVQQNVFDVMLNHFTESPNLFVILCIFALNLKGDNFAKLGDAFEKAISANVTPVTTPLWFITPLLIALNSPQPVIEKACRFIAHVLIKIENWRFANECNKLFSFMMAIFSLMDKWNTNIPFYLINSMVNVKNSEKAASIASNSILISLFKTWNVNCHKILRDQFEGTDFIRWMAPFTEDEHYAKYKEIENFEFILNNMISEDIAAYNIIFNITLDDNTNSVSQTLVKILNRTLSMMVKATTFSEKEIGLIVYFSRIMKIHKKSNSEPTSLSDKNVASSENLLDNDAPNNSSNTTNRTMNRSSSINSLNNIKNNTDLTNTMYDAYDIIEEYKEMFQGRYTSCLTSGIEDIKRIDDFIHKCQMLRSTEQSEIAECQMRAEYRCHLDNIPKNIRDKSNRSMFDQIACYGFSPFKVKSILSSSRHNEQPEFSELVFEHAALLMSFNKPSVPVSFRLNKKNIVIYANSKNRIIKLNSIEYILPRCSGNGAEFILNTGKTYLINFQTDFILFTKALTHIQLPNCKFILKSETINAQNIQKLWVNGFVSNFDYILQLNTFAGRSYRDKLAFPIFPSVLNEFDDLESVKTEFNQLSCNKIDFDLNIRQAFSKSEVIRADFYFRPESIDLKEETEHKEVQENEESCQNDGNVQENDKLPKWAKSNFEVVLKLRQILESDEVTKNLHKWIDYVFVKHYIELGCFPIFRSEHPPRQVLKPAKSFPNKLEALNPAVPDIKAAVGISDDTILTLSRNGSISLIKLITLPSLQVYMNLVDQIENFRPDPNSIFGHTKGRIVLFSKDSNRAWLIGDNKVISNLVIYPEVNTIACSGNDIYYCPDACSIAFVPPGSTPISFAHLSSRILNIVADDVFHVLVASTNDGYVHIFNIPGGRLVKKVQIGDEINKMIITPKWGMIVVLTDREINVFTINGLPVQKIKICEPILNWYAYSTKQSFDHIVYENINNKIGYFNPADKNTTLKLFYETREPLPLITFDPKTNCFVFISESKQISFVPHP</sequence>
<feature type="compositionally biased region" description="Polar residues" evidence="1">
    <location>
        <begin position="1641"/>
        <end position="1657"/>
    </location>
</feature>
<dbReference type="PANTHER" id="PTHR13743:SF161">
    <property type="entry name" value="BEIGE_BEACH DOMAIN CONTAINING PROTEIN"/>
    <property type="match status" value="1"/>
</dbReference>
<dbReference type="Proteomes" id="UP000179807">
    <property type="component" value="Unassembled WGS sequence"/>
</dbReference>
<dbReference type="SUPFAM" id="SSF81837">
    <property type="entry name" value="BEACH domain"/>
    <property type="match status" value="1"/>
</dbReference>
<protein>
    <recommendedName>
        <fullName evidence="2">BEACH domain-containing protein</fullName>
    </recommendedName>
</protein>
<keyword evidence="4" id="KW-1185">Reference proteome</keyword>
<dbReference type="Gene3D" id="2.130.10.10">
    <property type="entry name" value="YVTN repeat-like/Quinoprotein amine dehydrogenase"/>
    <property type="match status" value="1"/>
</dbReference>
<dbReference type="VEuPathDB" id="TrichDB:TRFO_19816"/>